<feature type="transmembrane region" description="Helical" evidence="6">
    <location>
        <begin position="317"/>
        <end position="340"/>
    </location>
</feature>
<dbReference type="EMBL" id="JAGEOK010000019">
    <property type="protein sequence ID" value="MBO2441343.1"/>
    <property type="molecule type" value="Genomic_DNA"/>
</dbReference>
<comment type="caution">
    <text evidence="7">The sequence shown here is derived from an EMBL/GenBank/DDBJ whole genome shotgun (WGS) entry which is preliminary data.</text>
</comment>
<evidence type="ECO:0000256" key="2">
    <source>
        <dbReference type="ARBA" id="ARBA00022475"/>
    </source>
</evidence>
<feature type="transmembrane region" description="Helical" evidence="6">
    <location>
        <begin position="186"/>
        <end position="207"/>
    </location>
</feature>
<evidence type="ECO:0000256" key="1">
    <source>
        <dbReference type="ARBA" id="ARBA00004651"/>
    </source>
</evidence>
<feature type="transmembrane region" description="Helical" evidence="6">
    <location>
        <begin position="157"/>
        <end position="174"/>
    </location>
</feature>
<keyword evidence="4 6" id="KW-1133">Transmembrane helix</keyword>
<dbReference type="InterPro" id="IPR002293">
    <property type="entry name" value="AA/rel_permease1"/>
</dbReference>
<dbReference type="InterPro" id="IPR050367">
    <property type="entry name" value="APC_superfamily"/>
</dbReference>
<dbReference type="PANTHER" id="PTHR42770">
    <property type="entry name" value="AMINO ACID TRANSPORTER-RELATED"/>
    <property type="match status" value="1"/>
</dbReference>
<accession>A0ABS3R535</accession>
<evidence type="ECO:0000256" key="6">
    <source>
        <dbReference type="SAM" id="Phobius"/>
    </source>
</evidence>
<name>A0ABS3R535_9ACTN</name>
<comment type="subcellular location">
    <subcellularLocation>
        <location evidence="1">Cell membrane</location>
        <topology evidence="1">Multi-pass membrane protein</topology>
    </subcellularLocation>
</comment>
<dbReference type="PANTHER" id="PTHR42770:SF18">
    <property type="entry name" value="ARGININE_AGMATINE ANTIPORTER"/>
    <property type="match status" value="1"/>
</dbReference>
<feature type="transmembrane region" description="Helical" evidence="6">
    <location>
        <begin position="388"/>
        <end position="407"/>
    </location>
</feature>
<organism evidence="7 8">
    <name type="scientific">Actinomadura nitritigenes</name>
    <dbReference type="NCBI Taxonomy" id="134602"/>
    <lineage>
        <taxon>Bacteria</taxon>
        <taxon>Bacillati</taxon>
        <taxon>Actinomycetota</taxon>
        <taxon>Actinomycetes</taxon>
        <taxon>Streptosporangiales</taxon>
        <taxon>Thermomonosporaceae</taxon>
        <taxon>Actinomadura</taxon>
    </lineage>
</organism>
<evidence type="ECO:0000256" key="5">
    <source>
        <dbReference type="ARBA" id="ARBA00023136"/>
    </source>
</evidence>
<evidence type="ECO:0000313" key="7">
    <source>
        <dbReference type="EMBL" id="MBO2441343.1"/>
    </source>
</evidence>
<feature type="transmembrane region" description="Helical" evidence="6">
    <location>
        <begin position="352"/>
        <end position="376"/>
    </location>
</feature>
<feature type="transmembrane region" description="Helical" evidence="6">
    <location>
        <begin position="413"/>
        <end position="431"/>
    </location>
</feature>
<evidence type="ECO:0000256" key="4">
    <source>
        <dbReference type="ARBA" id="ARBA00022989"/>
    </source>
</evidence>
<feature type="transmembrane region" description="Helical" evidence="6">
    <location>
        <begin position="228"/>
        <end position="250"/>
    </location>
</feature>
<reference evidence="7 8" key="1">
    <citation type="submission" date="2021-03" db="EMBL/GenBank/DDBJ databases">
        <authorList>
            <person name="Kanchanasin P."/>
            <person name="Saeng-In P."/>
            <person name="Phongsopitanun W."/>
            <person name="Yuki M."/>
            <person name="Kudo T."/>
            <person name="Ohkuma M."/>
            <person name="Tanasupawat S."/>
        </authorList>
    </citation>
    <scope>NUCLEOTIDE SEQUENCE [LARGE SCALE GENOMIC DNA]</scope>
    <source>
        <strain evidence="7 8">L46</strain>
    </source>
</reference>
<gene>
    <name evidence="7" type="ORF">J4557_27855</name>
</gene>
<dbReference type="Pfam" id="PF13520">
    <property type="entry name" value="AA_permease_2"/>
    <property type="match status" value="1"/>
</dbReference>
<evidence type="ECO:0000256" key="3">
    <source>
        <dbReference type="ARBA" id="ARBA00022692"/>
    </source>
</evidence>
<feature type="transmembrane region" description="Helical" evidence="6">
    <location>
        <begin position="85"/>
        <end position="113"/>
    </location>
</feature>
<keyword evidence="5 6" id="KW-0472">Membrane</keyword>
<feature type="transmembrane region" description="Helical" evidence="6">
    <location>
        <begin position="270"/>
        <end position="296"/>
    </location>
</feature>
<keyword evidence="8" id="KW-1185">Reference proteome</keyword>
<dbReference type="PIRSF" id="PIRSF006060">
    <property type="entry name" value="AA_transporter"/>
    <property type="match status" value="1"/>
</dbReference>
<keyword evidence="3 6" id="KW-0812">Transmembrane</keyword>
<evidence type="ECO:0000313" key="8">
    <source>
        <dbReference type="Proteomes" id="UP000666915"/>
    </source>
</evidence>
<feature type="transmembrane region" description="Helical" evidence="6">
    <location>
        <begin position="12"/>
        <end position="31"/>
    </location>
</feature>
<feature type="transmembrane region" description="Helical" evidence="6">
    <location>
        <begin position="43"/>
        <end position="64"/>
    </location>
</feature>
<dbReference type="Gene3D" id="1.20.1740.10">
    <property type="entry name" value="Amino acid/polyamine transporter I"/>
    <property type="match status" value="1"/>
</dbReference>
<dbReference type="RefSeq" id="WP_208269711.1">
    <property type="nucleotide sequence ID" value="NZ_BAAAGM010000070.1"/>
</dbReference>
<keyword evidence="2" id="KW-1003">Cell membrane</keyword>
<feature type="transmembrane region" description="Helical" evidence="6">
    <location>
        <begin position="125"/>
        <end position="145"/>
    </location>
</feature>
<protein>
    <submittedName>
        <fullName evidence="7">Amino acid permease</fullName>
    </submittedName>
</protein>
<proteinExistence type="predicted"/>
<dbReference type="Proteomes" id="UP000666915">
    <property type="component" value="Unassembled WGS sequence"/>
</dbReference>
<sequence length="454" mass="46967">MRTQPARRRLGLWMASALVVGNMIGSGVFLLPSSLAKYGPISLVAWVFTAAGAVLLALVFARLARAYPKTGGPYAYARRAFGDFVGFQTAWGYWIAVWAGNAAIAVAFVGYLAHFWHALGTNKPLAAGVGLAAIWVLTAVNAYGVRQGGVVQVVTTVVKLVPLLLIAVGGLFFIKSANFGPFNASGTSAFSAVTAAAALTLWSFIGLESATVPAEDVEDPEKTIPRATVAGTAVTALIYILGTVAVLGLVPAAALSGSTAPFADAADAAFGGWAADLVAAGAAISAFGALNGWILLQGQVPYAAARDGLFPRFFARTGRGGTPVAGLVVSSVLVTVLMVMNYNSSLVDQFTFIILLATLTTVIPYAYAAAAELVLLATDRAAFSGRRLSVAAVIALLAFGYSVWAIAGAGYEVVYKGTLLIFAGMPVYAWLKYRENRTPIKAVGSGTEPPAKAA</sequence>